<evidence type="ECO:0000256" key="1">
    <source>
        <dbReference type="ARBA" id="ARBA00022490"/>
    </source>
</evidence>
<dbReference type="InterPro" id="IPR019407">
    <property type="entry name" value="CTU2"/>
</dbReference>
<dbReference type="PANTHER" id="PTHR20882:SF14">
    <property type="entry name" value="CYTOPLASMIC TRNA 2-THIOLATION PROTEIN 2"/>
    <property type="match status" value="1"/>
</dbReference>
<comment type="similarity">
    <text evidence="3">Belongs to the CTU2/NCS2 family.</text>
</comment>
<keyword evidence="6" id="KW-1185">Reference proteome</keyword>
<dbReference type="PANTHER" id="PTHR20882">
    <property type="entry name" value="CYTOPLASMIC TRNA 2-THIOLATION PROTEIN 2"/>
    <property type="match status" value="1"/>
</dbReference>
<name>A0ABP0ZEK7_9ASCO</name>
<sequence length="405" mass="44906">MSHEKYKVNHKRKDTDSQLERVLLAFSGGISSLVLLDVLANLLVEQRSSHRGLQGFELVVVNLNEFELKSLNRKVAECLSDLVGLYPSVDLEVKLVSLESYADTSSFSSITVDQAFNTSSLNQVKNGQTSLVEIIRNCPNKSSSEDLLEIVKHQLILHTAAREECNTVVYGHSMTRLANEVLALTVKGRGSAVHRDIMNRAEACQGKEISIIYPFRDLLQVELEEYAKLSDLTRFEVKSTVATSKISKNMSVREILANYLAGLDDSGYLSSASTVVKIAEKLGAPAPQVADRCQVCETNIYKNPKEWLTTITVSEPAAFESEEEKEYLEEYLRTTKPANHNSSGSPIDLCYGCIVALNGVGNHSGFVWPIRPKVKLQYENHAQEKAAILDEYLLTDDEGNGDDTV</sequence>
<comment type="pathway">
    <text evidence="3">tRNA modification; 5-methoxycarbonylmethyl-2-thiouridine-tRNA biosynthesis.</text>
</comment>
<evidence type="ECO:0000256" key="4">
    <source>
        <dbReference type="SAM" id="Phobius"/>
    </source>
</evidence>
<feature type="transmembrane region" description="Helical" evidence="4">
    <location>
        <begin position="21"/>
        <end position="44"/>
    </location>
</feature>
<evidence type="ECO:0000313" key="6">
    <source>
        <dbReference type="Proteomes" id="UP001497383"/>
    </source>
</evidence>
<keyword evidence="4" id="KW-0812">Transmembrane</keyword>
<gene>
    <name evidence="3" type="primary">NCS2</name>
    <name evidence="3" type="synonym">CTU2</name>
    <name evidence="5" type="ORF">LODBEIA_P08190</name>
</gene>
<proteinExistence type="inferred from homology"/>
<dbReference type="Pfam" id="PF10288">
    <property type="entry name" value="CTU2"/>
    <property type="match status" value="1"/>
</dbReference>
<comment type="subcellular location">
    <subcellularLocation>
        <location evidence="3">Cytoplasm</location>
    </subcellularLocation>
</comment>
<accession>A0ABP0ZEK7</accession>
<dbReference type="GeneID" id="92206015"/>
<keyword evidence="4" id="KW-0472">Membrane</keyword>
<dbReference type="Gene3D" id="3.40.50.620">
    <property type="entry name" value="HUPs"/>
    <property type="match status" value="1"/>
</dbReference>
<evidence type="ECO:0000256" key="2">
    <source>
        <dbReference type="ARBA" id="ARBA00022694"/>
    </source>
</evidence>
<organism evidence="5 6">
    <name type="scientific">Lodderomyces beijingensis</name>
    <dbReference type="NCBI Taxonomy" id="1775926"/>
    <lineage>
        <taxon>Eukaryota</taxon>
        <taxon>Fungi</taxon>
        <taxon>Dikarya</taxon>
        <taxon>Ascomycota</taxon>
        <taxon>Saccharomycotina</taxon>
        <taxon>Pichiomycetes</taxon>
        <taxon>Debaryomycetaceae</taxon>
        <taxon>Candida/Lodderomyces clade</taxon>
        <taxon>Lodderomyces</taxon>
    </lineage>
</organism>
<reference evidence="5 6" key="1">
    <citation type="submission" date="2024-03" db="EMBL/GenBank/DDBJ databases">
        <authorList>
            <person name="Brejova B."/>
        </authorList>
    </citation>
    <scope>NUCLEOTIDE SEQUENCE [LARGE SCALE GENOMIC DNA]</scope>
    <source>
        <strain evidence="5 6">CBS 14171</strain>
    </source>
</reference>
<dbReference type="Proteomes" id="UP001497383">
    <property type="component" value="Chromosome 1"/>
</dbReference>
<comment type="function">
    <text evidence="3">Plays a central role in 2-thiolation of mcm(5)S(2)U at tRNA wobble positions of tRNA(Lys), tRNA(Glu) and tRNA(Gln). May act by forming a heterodimer with NCS6 that ligates sulfur from thiocarboxylated URM1 onto the uridine of tRNAs at wobble position. Prior mcm(5) tRNA modification by the elongator complex is required for 2-thiolation. May also be involved in protein urmylation.</text>
</comment>
<protein>
    <recommendedName>
        <fullName evidence="3">Cytoplasmic tRNA 2-thiolation protein 2</fullName>
    </recommendedName>
</protein>
<dbReference type="RefSeq" id="XP_066827757.1">
    <property type="nucleotide sequence ID" value="XM_066976781.1"/>
</dbReference>
<dbReference type="SUPFAM" id="SSF52402">
    <property type="entry name" value="Adenine nucleotide alpha hydrolases-like"/>
    <property type="match status" value="1"/>
</dbReference>
<dbReference type="InterPro" id="IPR014729">
    <property type="entry name" value="Rossmann-like_a/b/a_fold"/>
</dbReference>
<keyword evidence="4" id="KW-1133">Transmembrane helix</keyword>
<evidence type="ECO:0000256" key="3">
    <source>
        <dbReference type="HAMAP-Rule" id="MF_03054"/>
    </source>
</evidence>
<keyword evidence="1 3" id="KW-0963">Cytoplasm</keyword>
<dbReference type="EMBL" id="OZ022405">
    <property type="protein sequence ID" value="CAK9436261.1"/>
    <property type="molecule type" value="Genomic_DNA"/>
</dbReference>
<dbReference type="HAMAP" id="MF_03054">
    <property type="entry name" value="CTU2"/>
    <property type="match status" value="1"/>
</dbReference>
<keyword evidence="2 3" id="KW-0819">tRNA processing</keyword>
<evidence type="ECO:0000313" key="5">
    <source>
        <dbReference type="EMBL" id="CAK9436261.1"/>
    </source>
</evidence>